<evidence type="ECO:0000259" key="3">
    <source>
        <dbReference type="PROSITE" id="PS50188"/>
    </source>
</evidence>
<evidence type="ECO:0000256" key="1">
    <source>
        <dbReference type="SAM" id="Coils"/>
    </source>
</evidence>
<dbReference type="Gene3D" id="1.20.5.400">
    <property type="match status" value="1"/>
</dbReference>
<evidence type="ECO:0000313" key="4">
    <source>
        <dbReference type="EMBL" id="KAG5260574.1"/>
    </source>
</evidence>
<name>A0AAV6FDJ2_9TELE</name>
<dbReference type="InterPro" id="IPR013320">
    <property type="entry name" value="ConA-like_dom_sf"/>
</dbReference>
<dbReference type="InterPro" id="IPR050143">
    <property type="entry name" value="TRIM/RBCC"/>
</dbReference>
<dbReference type="PROSITE" id="PS50188">
    <property type="entry name" value="B302_SPRY"/>
    <property type="match status" value="1"/>
</dbReference>
<dbReference type="Proteomes" id="UP000823561">
    <property type="component" value="Unassembled WGS sequence"/>
</dbReference>
<dbReference type="PANTHER" id="PTHR24103">
    <property type="entry name" value="E3 UBIQUITIN-PROTEIN LIGASE TRIM"/>
    <property type="match status" value="1"/>
</dbReference>
<protein>
    <recommendedName>
        <fullName evidence="3">B30.2/SPRY domain-containing protein</fullName>
    </recommendedName>
</protein>
<dbReference type="InterPro" id="IPR003879">
    <property type="entry name" value="Butyrophylin_SPRY"/>
</dbReference>
<dbReference type="SUPFAM" id="SSF49899">
    <property type="entry name" value="Concanavalin A-like lectins/glucanases"/>
    <property type="match status" value="1"/>
</dbReference>
<dbReference type="SMART" id="SM00589">
    <property type="entry name" value="PRY"/>
    <property type="match status" value="1"/>
</dbReference>
<keyword evidence="1" id="KW-0175">Coiled coil</keyword>
<evidence type="ECO:0000256" key="2">
    <source>
        <dbReference type="SAM" id="MobiDB-lite"/>
    </source>
</evidence>
<keyword evidence="5" id="KW-1185">Reference proteome</keyword>
<dbReference type="InterPro" id="IPR006574">
    <property type="entry name" value="PRY"/>
</dbReference>
<dbReference type="SMART" id="SM00449">
    <property type="entry name" value="SPRY"/>
    <property type="match status" value="1"/>
</dbReference>
<feature type="compositionally biased region" description="Polar residues" evidence="2">
    <location>
        <begin position="88"/>
        <end position="112"/>
    </location>
</feature>
<feature type="domain" description="B30.2/SPRY" evidence="3">
    <location>
        <begin position="244"/>
        <end position="437"/>
    </location>
</feature>
<dbReference type="CDD" id="cd13733">
    <property type="entry name" value="SPRY_PRY_C-I_1"/>
    <property type="match status" value="1"/>
</dbReference>
<accession>A0AAV6FDJ2</accession>
<gene>
    <name evidence="4" type="ORF">AALO_G00305290</name>
</gene>
<dbReference type="InterPro" id="IPR001870">
    <property type="entry name" value="B30.2/SPRY"/>
</dbReference>
<dbReference type="EMBL" id="JADWDJ010000034">
    <property type="protein sequence ID" value="KAG5260574.1"/>
    <property type="molecule type" value="Genomic_DNA"/>
</dbReference>
<dbReference type="SUPFAM" id="SSF90257">
    <property type="entry name" value="Myosin rod fragments"/>
    <property type="match status" value="1"/>
</dbReference>
<feature type="coiled-coil region" evidence="1">
    <location>
        <begin position="122"/>
        <end position="233"/>
    </location>
</feature>
<dbReference type="Gene3D" id="1.20.5.1000">
    <property type="entry name" value="arf6 gtpase in complex with a specific effector, jip4"/>
    <property type="match status" value="1"/>
</dbReference>
<feature type="region of interest" description="Disordered" evidence="2">
    <location>
        <begin position="88"/>
        <end position="116"/>
    </location>
</feature>
<dbReference type="InterPro" id="IPR043136">
    <property type="entry name" value="B30.2/SPRY_sf"/>
</dbReference>
<proteinExistence type="predicted"/>
<reference evidence="4" key="1">
    <citation type="submission" date="2020-10" db="EMBL/GenBank/DDBJ databases">
        <title>Chromosome-scale genome assembly of the Allis shad, Alosa alosa.</title>
        <authorList>
            <person name="Margot Z."/>
            <person name="Christophe K."/>
            <person name="Cabau C."/>
            <person name="Louis A."/>
            <person name="Berthelot C."/>
            <person name="Parey E."/>
            <person name="Roest Crollius H."/>
            <person name="Montfort J."/>
            <person name="Robinson-Rechavi M."/>
            <person name="Bucao C."/>
            <person name="Bouchez O."/>
            <person name="Gislard M."/>
            <person name="Lluch J."/>
            <person name="Milhes M."/>
            <person name="Lampietro C."/>
            <person name="Lopez Roques C."/>
            <person name="Donnadieu C."/>
            <person name="Braasch I."/>
            <person name="Desvignes T."/>
            <person name="Postlethwait J."/>
            <person name="Bobe J."/>
            <person name="Guiguen Y."/>
        </authorList>
    </citation>
    <scope>NUCLEOTIDE SEQUENCE</scope>
    <source>
        <strain evidence="4">M-15738</strain>
        <tissue evidence="4">Blood</tissue>
    </source>
</reference>
<dbReference type="Pfam" id="PF13765">
    <property type="entry name" value="PRY"/>
    <property type="match status" value="1"/>
</dbReference>
<dbReference type="AlphaFoldDB" id="A0AAV6FDJ2"/>
<dbReference type="PRINTS" id="PR01407">
    <property type="entry name" value="BUTYPHLNCDUF"/>
</dbReference>
<sequence length="437" mass="49392">MEMTQSVYRLLDSGGVNRPSSDQYEEADATEVDIKTPYSGQRKEGPNPQHSGPWKTIAMCLGLLCAVLLSGITVLSFEVRGTKISHNNQMKGTSQVQASSSDLRNETAQLQDSHNHLSETDIMQLQRDYSNLKTEKSNLQISNKNLVREKSQLQYKYDNLNREKSQLQANYSNLNSEKSQLQDRYNDLSSERSRLQTSYNNLNSEKSQLQDRYNDLNSEKSQLQGRLNTTAAKKDELTTAAEKDELLRRFCEAKMDVTQYAVEMALDPDTADDHLTLSADGKQVVRENTRQHLPYSAKRFLYYAVQGTQGFSSGRSYYEVQVNVSRSWELGVVRESCNRRAVASGRNPNNGYWIIKRSGSSYRAGAAPSVLLSLKEDPERVGVFVDYDAGLVSFYDADMWALVYSFKGVSFRKKMYPYLYAGDSFPLSVVTPVSCVL</sequence>
<comment type="caution">
    <text evidence="4">The sequence shown here is derived from an EMBL/GenBank/DDBJ whole genome shotgun (WGS) entry which is preliminary data.</text>
</comment>
<dbReference type="Gene3D" id="2.60.120.920">
    <property type="match status" value="1"/>
</dbReference>
<dbReference type="Pfam" id="PF00622">
    <property type="entry name" value="SPRY"/>
    <property type="match status" value="1"/>
</dbReference>
<feature type="region of interest" description="Disordered" evidence="2">
    <location>
        <begin position="10"/>
        <end position="50"/>
    </location>
</feature>
<evidence type="ECO:0000313" key="5">
    <source>
        <dbReference type="Proteomes" id="UP000823561"/>
    </source>
</evidence>
<organism evidence="4 5">
    <name type="scientific">Alosa alosa</name>
    <name type="common">allis shad</name>
    <dbReference type="NCBI Taxonomy" id="278164"/>
    <lineage>
        <taxon>Eukaryota</taxon>
        <taxon>Metazoa</taxon>
        <taxon>Chordata</taxon>
        <taxon>Craniata</taxon>
        <taxon>Vertebrata</taxon>
        <taxon>Euteleostomi</taxon>
        <taxon>Actinopterygii</taxon>
        <taxon>Neopterygii</taxon>
        <taxon>Teleostei</taxon>
        <taxon>Clupei</taxon>
        <taxon>Clupeiformes</taxon>
        <taxon>Clupeoidei</taxon>
        <taxon>Clupeidae</taxon>
        <taxon>Alosa</taxon>
    </lineage>
</organism>
<dbReference type="FunFam" id="2.60.120.920:FF:000004">
    <property type="entry name" value="Butyrophilin subfamily 1 member A1"/>
    <property type="match status" value="1"/>
</dbReference>
<dbReference type="InterPro" id="IPR003877">
    <property type="entry name" value="SPRY_dom"/>
</dbReference>